<dbReference type="InterPro" id="IPR030374">
    <property type="entry name" value="PABS"/>
</dbReference>
<keyword evidence="2 4" id="KW-0808">Transferase</keyword>
<reference evidence="7" key="1">
    <citation type="submission" date="2021-04" db="EMBL/GenBank/DDBJ databases">
        <title>Sinoanaerobacter chloroacetimidivorans sp. nov., an obligate anaerobic bacterium isolated from anaerobic sludge.</title>
        <authorList>
            <person name="Bao Y."/>
        </authorList>
    </citation>
    <scope>NUCLEOTIDE SEQUENCE</scope>
    <source>
        <strain evidence="7">BAD-6</strain>
    </source>
</reference>
<comment type="subunit">
    <text evidence="4">Homodimer or homotetramer.</text>
</comment>
<evidence type="ECO:0000256" key="1">
    <source>
        <dbReference type="ARBA" id="ARBA00007867"/>
    </source>
</evidence>
<comment type="catalytic activity">
    <reaction evidence="4">
        <text>S-adenosyl 3-(methylsulfanyl)propylamine + putrescine = S-methyl-5'-thioadenosine + spermidine + H(+)</text>
        <dbReference type="Rhea" id="RHEA:12721"/>
        <dbReference type="ChEBI" id="CHEBI:15378"/>
        <dbReference type="ChEBI" id="CHEBI:17509"/>
        <dbReference type="ChEBI" id="CHEBI:57443"/>
        <dbReference type="ChEBI" id="CHEBI:57834"/>
        <dbReference type="ChEBI" id="CHEBI:326268"/>
        <dbReference type="EC" id="2.5.1.16"/>
    </reaction>
</comment>
<dbReference type="InterPro" id="IPR035246">
    <property type="entry name" value="Spermidine_synt_N"/>
</dbReference>
<feature type="binding site" evidence="4">
    <location>
        <begin position="138"/>
        <end position="139"/>
    </location>
    <ligand>
        <name>S-methyl-5'-thioadenosine</name>
        <dbReference type="ChEBI" id="CHEBI:17509"/>
    </ligand>
</feature>
<feature type="binding site" evidence="4">
    <location>
        <position position="62"/>
    </location>
    <ligand>
        <name>spermidine</name>
        <dbReference type="ChEBI" id="CHEBI:57834"/>
    </ligand>
</feature>
<comment type="function">
    <text evidence="4">Catalyzes the irreversible transfer of a propylamine group from the amino donor S-adenosylmethioninamine (decarboxy-AdoMet) to putrescine (1,4-diaminobutane) to yield spermidine.</text>
</comment>
<name>A0A8J8B1W2_9FIRM</name>
<accession>A0A8J8B1W2</accession>
<feature type="binding site" evidence="4">
    <location>
        <begin position="156"/>
        <end position="159"/>
    </location>
    <ligand>
        <name>spermidine</name>
        <dbReference type="ChEBI" id="CHEBI:57834"/>
    </ligand>
</feature>
<sequence>MELWVTEQQNENVNFSCRVKKTLYAEKSEFQDIAILETEYFGKMLILDGVIQTTTFDEFIYHEMIVHVPMFTHPNPKSVLVIGGGDGGSMREVIKHSSVEKAQWVDIDGRVIEACKNYLPEWNHTLKDSSVVSLKIEDGIKHMREAQGLYDVIIVDCSDPVGPGEQLFTYDFYKEIYGALKEDGLFVQQTESPFYHQDLIRRIQKDVNALYPITRLYTANIPTYPSGLHCFTIGSKKYDPMMPSPDRVPDFETRCYSTETHKASFQVPKYVSKLLK</sequence>
<reference evidence="7" key="2">
    <citation type="submission" date="2021-04" db="EMBL/GenBank/DDBJ databases">
        <authorList>
            <person name="Liu J."/>
        </authorList>
    </citation>
    <scope>NUCLEOTIDE SEQUENCE</scope>
    <source>
        <strain evidence="7">BAD-6</strain>
    </source>
</reference>
<keyword evidence="8" id="KW-1185">Reference proteome</keyword>
<dbReference type="SUPFAM" id="SSF53335">
    <property type="entry name" value="S-adenosyl-L-methionine-dependent methyltransferases"/>
    <property type="match status" value="1"/>
</dbReference>
<dbReference type="NCBIfam" id="NF002010">
    <property type="entry name" value="PRK00811.1"/>
    <property type="match status" value="1"/>
</dbReference>
<evidence type="ECO:0000256" key="5">
    <source>
        <dbReference type="PROSITE-ProRule" id="PRU00354"/>
    </source>
</evidence>
<dbReference type="Pfam" id="PF17284">
    <property type="entry name" value="Spermine_synt_N"/>
    <property type="match status" value="1"/>
</dbReference>
<dbReference type="PROSITE" id="PS51006">
    <property type="entry name" value="PABS_2"/>
    <property type="match status" value="1"/>
</dbReference>
<dbReference type="Proteomes" id="UP000675664">
    <property type="component" value="Unassembled WGS sequence"/>
</dbReference>
<dbReference type="GO" id="GO:0005829">
    <property type="term" value="C:cytosol"/>
    <property type="evidence" value="ECO:0007669"/>
    <property type="project" value="TreeGrafter"/>
</dbReference>
<dbReference type="NCBIfam" id="TIGR00417">
    <property type="entry name" value="speE"/>
    <property type="match status" value="1"/>
</dbReference>
<evidence type="ECO:0000256" key="4">
    <source>
        <dbReference type="HAMAP-Rule" id="MF_00198"/>
    </source>
</evidence>
<dbReference type="UniPathway" id="UPA00248">
    <property type="reaction ID" value="UER00314"/>
</dbReference>
<keyword evidence="3 4" id="KW-0620">Polyamine biosynthesis</keyword>
<feature type="binding site" evidence="4">
    <location>
        <position position="86"/>
    </location>
    <ligand>
        <name>spermidine</name>
        <dbReference type="ChEBI" id="CHEBI:57834"/>
    </ligand>
</feature>
<comment type="similarity">
    <text evidence="1 4">Belongs to the spermidine/spermine synthase family.</text>
</comment>
<dbReference type="InterPro" id="IPR037163">
    <property type="entry name" value="Spermidine_synt_N_sf"/>
</dbReference>
<evidence type="ECO:0000256" key="3">
    <source>
        <dbReference type="ARBA" id="ARBA00023115"/>
    </source>
</evidence>
<evidence type="ECO:0000256" key="2">
    <source>
        <dbReference type="ARBA" id="ARBA00022679"/>
    </source>
</evidence>
<dbReference type="RefSeq" id="WP_227019256.1">
    <property type="nucleotide sequence ID" value="NZ_JAGSND010000010.1"/>
</dbReference>
<comment type="caution">
    <text evidence="7">The sequence shown here is derived from an EMBL/GenBank/DDBJ whole genome shotgun (WGS) entry which is preliminary data.</text>
</comment>
<protein>
    <recommendedName>
        <fullName evidence="4">Polyamine aminopropyltransferase</fullName>
    </recommendedName>
    <alternativeName>
        <fullName evidence="4">Putrescine aminopropyltransferase</fullName>
        <shortName evidence="4">PAPT</shortName>
    </alternativeName>
    <alternativeName>
        <fullName evidence="4">Spermidine synthase</fullName>
        <shortName evidence="4">SPDS</shortName>
        <shortName evidence="4">SPDSY</shortName>
        <ecNumber evidence="4">2.5.1.16</ecNumber>
    </alternativeName>
</protein>
<dbReference type="GO" id="GO:0008295">
    <property type="term" value="P:spermidine biosynthetic process"/>
    <property type="evidence" value="ECO:0007669"/>
    <property type="project" value="UniProtKB-UniRule"/>
</dbReference>
<keyword evidence="4" id="KW-0745">Spermidine biosynthesis</keyword>
<dbReference type="GO" id="GO:0004766">
    <property type="term" value="F:spermidine synthase activity"/>
    <property type="evidence" value="ECO:0007669"/>
    <property type="project" value="UniProtKB-UniRule"/>
</dbReference>
<proteinExistence type="inferred from homology"/>
<dbReference type="Gene3D" id="3.40.50.150">
    <property type="entry name" value="Vaccinia Virus protein VP39"/>
    <property type="match status" value="1"/>
</dbReference>
<dbReference type="EMBL" id="JAGSND010000010">
    <property type="protein sequence ID" value="MBR0599123.1"/>
    <property type="molecule type" value="Genomic_DNA"/>
</dbReference>
<gene>
    <name evidence="4 7" type="primary">speE</name>
    <name evidence="7" type="ORF">KCX82_14635</name>
</gene>
<feature type="active site" description="Proton acceptor" evidence="4 5">
    <location>
        <position position="156"/>
    </location>
</feature>
<feature type="binding site" evidence="4">
    <location>
        <position position="31"/>
    </location>
    <ligand>
        <name>S-methyl-5'-thioadenosine</name>
        <dbReference type="ChEBI" id="CHEBI:17509"/>
    </ligand>
</feature>
<comment type="pathway">
    <text evidence="4">Amine and polyamine biosynthesis; spermidine biosynthesis; spermidine from putrescine: step 1/1.</text>
</comment>
<dbReference type="InterPro" id="IPR001045">
    <property type="entry name" value="Spermi_synthase"/>
</dbReference>
<evidence type="ECO:0000259" key="6">
    <source>
        <dbReference type="PROSITE" id="PS51006"/>
    </source>
</evidence>
<dbReference type="CDD" id="cd02440">
    <property type="entry name" value="AdoMet_MTases"/>
    <property type="match status" value="1"/>
</dbReference>
<dbReference type="Gene3D" id="2.30.140.10">
    <property type="entry name" value="Spermidine synthase, tetramerisation domain"/>
    <property type="match status" value="1"/>
</dbReference>
<evidence type="ECO:0000313" key="8">
    <source>
        <dbReference type="Proteomes" id="UP000675664"/>
    </source>
</evidence>
<feature type="binding site" evidence="4">
    <location>
        <position position="106"/>
    </location>
    <ligand>
        <name>S-methyl-5'-thioadenosine</name>
        <dbReference type="ChEBI" id="CHEBI:17509"/>
    </ligand>
</feature>
<feature type="domain" description="PABS" evidence="6">
    <location>
        <begin position="2"/>
        <end position="236"/>
    </location>
</feature>
<dbReference type="InterPro" id="IPR029063">
    <property type="entry name" value="SAM-dependent_MTases_sf"/>
</dbReference>
<dbReference type="HAMAP" id="MF_00198">
    <property type="entry name" value="Spermidine_synth"/>
    <property type="match status" value="1"/>
</dbReference>
<evidence type="ECO:0000313" key="7">
    <source>
        <dbReference type="EMBL" id="MBR0599123.1"/>
    </source>
</evidence>
<organism evidence="7 8">
    <name type="scientific">Sinanaerobacter chloroacetimidivorans</name>
    <dbReference type="NCBI Taxonomy" id="2818044"/>
    <lineage>
        <taxon>Bacteria</taxon>
        <taxon>Bacillati</taxon>
        <taxon>Bacillota</taxon>
        <taxon>Clostridia</taxon>
        <taxon>Peptostreptococcales</taxon>
        <taxon>Anaerovoracaceae</taxon>
        <taxon>Sinanaerobacter</taxon>
    </lineage>
</organism>
<dbReference type="PANTHER" id="PTHR11558">
    <property type="entry name" value="SPERMIDINE/SPERMINE SYNTHASE"/>
    <property type="match status" value="1"/>
</dbReference>
<feature type="binding site" evidence="4">
    <location>
        <position position="163"/>
    </location>
    <ligand>
        <name>S-methyl-5'-thioadenosine</name>
        <dbReference type="ChEBI" id="CHEBI:17509"/>
    </ligand>
</feature>
<dbReference type="AlphaFoldDB" id="A0A8J8B1W2"/>
<dbReference type="EC" id="2.5.1.16" evidence="4"/>
<dbReference type="Pfam" id="PF01564">
    <property type="entry name" value="Spermine_synth"/>
    <property type="match status" value="1"/>
</dbReference>
<dbReference type="PANTHER" id="PTHR11558:SF11">
    <property type="entry name" value="SPERMIDINE SYNTHASE"/>
    <property type="match status" value="1"/>
</dbReference>